<evidence type="ECO:0000313" key="2">
    <source>
        <dbReference type="Proteomes" id="UP001165587"/>
    </source>
</evidence>
<dbReference type="EMBL" id="JANLCK010000008">
    <property type="protein sequence ID" value="MCS5727154.1"/>
    <property type="molecule type" value="Genomic_DNA"/>
</dbReference>
<dbReference type="InterPro" id="IPR024197">
    <property type="entry name" value="TPP-like"/>
</dbReference>
<proteinExistence type="predicted"/>
<evidence type="ECO:0000313" key="1">
    <source>
        <dbReference type="EMBL" id="MCS5727154.1"/>
    </source>
</evidence>
<name>A0AA41XIK2_9MICO</name>
<organism evidence="1 2">
    <name type="scientific">Herbiconiux oxytropis</name>
    <dbReference type="NCBI Taxonomy" id="2970915"/>
    <lineage>
        <taxon>Bacteria</taxon>
        <taxon>Bacillati</taxon>
        <taxon>Actinomycetota</taxon>
        <taxon>Actinomycetes</taxon>
        <taxon>Micrococcales</taxon>
        <taxon>Microbacteriaceae</taxon>
        <taxon>Herbiconiux</taxon>
    </lineage>
</organism>
<dbReference type="GO" id="GO:0016787">
    <property type="term" value="F:hydrolase activity"/>
    <property type="evidence" value="ECO:0007669"/>
    <property type="project" value="UniProtKB-KW"/>
</dbReference>
<sequence>MRPLVACDLDRTLIYSPKAFWLETPDDLAPPIVVTELWNGVPISFMTRESERLLAALRQEAEFVPVTTRTIAQYRRVQLGAAPRFAVTSNGGEILVDGERDADWGDGVRARLAAETAPLAEVHALFGDLAAAAWILKTNIADDLFVYSIVDRDLMPAEWLEELRLTCEAFGWAVSVQGRKLYCVPKVLTKREAVSEVARRLGGPRVLAAGDSLLDQPMLEGADAAFRPAHGELHDAEYRAGNLEVTSLRGILAGEELLHLLRAAATT</sequence>
<dbReference type="RefSeq" id="WP_259530124.1">
    <property type="nucleotide sequence ID" value="NZ_JANLCK010000008.1"/>
</dbReference>
<dbReference type="Gene3D" id="3.40.50.1000">
    <property type="entry name" value="HAD superfamily/HAD-like"/>
    <property type="match status" value="1"/>
</dbReference>
<reference evidence="1" key="1">
    <citation type="submission" date="2022-08" db="EMBL/GenBank/DDBJ databases">
        <authorList>
            <person name="Deng Y."/>
            <person name="Han X.-F."/>
            <person name="Zhang Y.-Q."/>
        </authorList>
    </citation>
    <scope>NUCLEOTIDE SEQUENCE</scope>
    <source>
        <strain evidence="1">CPCC 203407</strain>
    </source>
</reference>
<dbReference type="SUPFAM" id="SSF56784">
    <property type="entry name" value="HAD-like"/>
    <property type="match status" value="1"/>
</dbReference>
<dbReference type="InterPro" id="IPR036412">
    <property type="entry name" value="HAD-like_sf"/>
</dbReference>
<comment type="caution">
    <text evidence="1">The sequence shown here is derived from an EMBL/GenBank/DDBJ whole genome shotgun (WGS) entry which is preliminary data.</text>
</comment>
<keyword evidence="2" id="KW-1185">Reference proteome</keyword>
<dbReference type="InterPro" id="IPR023214">
    <property type="entry name" value="HAD_sf"/>
</dbReference>
<dbReference type="PIRSF" id="PIRSF030802">
    <property type="entry name" value="UCP030802"/>
    <property type="match status" value="1"/>
</dbReference>
<dbReference type="AlphaFoldDB" id="A0AA41XIK2"/>
<gene>
    <name evidence="1" type="ORF">N1028_14735</name>
</gene>
<protein>
    <submittedName>
        <fullName evidence="1">HAD family hydrolase</fullName>
    </submittedName>
</protein>
<dbReference type="Proteomes" id="UP001165587">
    <property type="component" value="Unassembled WGS sequence"/>
</dbReference>
<keyword evidence="1" id="KW-0378">Hydrolase</keyword>
<accession>A0AA41XIK2</accession>